<proteinExistence type="predicted"/>
<keyword evidence="3" id="KW-0254">Endocytosis</keyword>
<dbReference type="InterPro" id="IPR009030">
    <property type="entry name" value="Growth_fac_rcpt_cys_sf"/>
</dbReference>
<keyword evidence="9" id="KW-0675">Receptor</keyword>
<evidence type="ECO:0000256" key="2">
    <source>
        <dbReference type="ARBA" id="ARBA00022536"/>
    </source>
</evidence>
<dbReference type="InterPro" id="IPR023415">
    <property type="entry name" value="LDLR_class-A_CS"/>
</dbReference>
<reference evidence="13" key="3">
    <citation type="submission" date="2025-09" db="UniProtKB">
        <authorList>
            <consortium name="Ensembl"/>
        </authorList>
    </citation>
    <scope>IDENTIFICATION</scope>
    <source>
        <strain evidence="13">broiler</strain>
    </source>
</reference>
<dbReference type="FunFam" id="4.10.400.10:FF:000148">
    <property type="entry name" value="low-density lipoprotein receptor-related protein 1B"/>
    <property type="match status" value="1"/>
</dbReference>
<dbReference type="SUPFAM" id="SSF57184">
    <property type="entry name" value="Growth factor receptor domain"/>
    <property type="match status" value="1"/>
</dbReference>
<accession>A0A8V0Y2X4</accession>
<keyword evidence="2" id="KW-0245">EGF-like domain</keyword>
<dbReference type="Gene3D" id="4.10.400.10">
    <property type="entry name" value="Low-density Lipoprotein Receptor"/>
    <property type="match status" value="2"/>
</dbReference>
<dbReference type="PROSITE" id="PS00010">
    <property type="entry name" value="ASX_HYDROXYL"/>
    <property type="match status" value="1"/>
</dbReference>
<feature type="domain" description="EGF-like" evidence="12">
    <location>
        <begin position="165"/>
        <end position="180"/>
    </location>
</feature>
<dbReference type="PROSITE" id="PS01209">
    <property type="entry name" value="LDLRA_1"/>
    <property type="match status" value="1"/>
</dbReference>
<dbReference type="PRINTS" id="PR00261">
    <property type="entry name" value="LDLRECEPTOR"/>
</dbReference>
<evidence type="ECO:0000256" key="8">
    <source>
        <dbReference type="ARBA" id="ARBA00023157"/>
    </source>
</evidence>
<evidence type="ECO:0000256" key="6">
    <source>
        <dbReference type="ARBA" id="ARBA00022989"/>
    </source>
</evidence>
<protein>
    <recommendedName>
        <fullName evidence="12">EGF-like domain-containing protein</fullName>
    </recommendedName>
</protein>
<evidence type="ECO:0000256" key="9">
    <source>
        <dbReference type="ARBA" id="ARBA00023170"/>
    </source>
</evidence>
<dbReference type="AlphaFoldDB" id="A0A8V0Y2X4"/>
<evidence type="ECO:0000259" key="12">
    <source>
        <dbReference type="PROSITE" id="PS01186"/>
    </source>
</evidence>
<dbReference type="InterPro" id="IPR051221">
    <property type="entry name" value="LDLR-related"/>
</dbReference>
<dbReference type="GO" id="GO:0016020">
    <property type="term" value="C:membrane"/>
    <property type="evidence" value="ECO:0007669"/>
    <property type="project" value="UniProtKB-SubCell"/>
</dbReference>
<keyword evidence="4" id="KW-0812">Transmembrane</keyword>
<evidence type="ECO:0000256" key="10">
    <source>
        <dbReference type="ARBA" id="ARBA00023180"/>
    </source>
</evidence>
<sequence>MNNQKFGTMLDEWEEHHLCDVGEFLCHDRMTCVSQHWLCDGEPDCPDDSDESVDTCPEEQDFKCPLNYMTCIGTNKCIHLSQLCNGVYDCSDGYDEGVHCRELLPRCQQMNCQYKCAITRNGSKCYCGDGYETSNDGRSCTDLNECNTYGSCSQMCVNTDGSYTCSCVEGYVLQPDNKSCKAKNEPADRPPFLLIANSETIEVLHLNGSKVSARTPVKGSSVLTLDYSYREDTICWIESRDLASQLKCTKITKAGKLTDEWIINVVQYLHICSR</sequence>
<reference evidence="13" key="1">
    <citation type="submission" date="2020-11" db="EMBL/GenBank/DDBJ databases">
        <title>Gallus gallus (Chicken) genome, bGalGal1, GRCg7b, maternal haplotype autosomes + Z &amp; W.</title>
        <authorList>
            <person name="Warren W."/>
            <person name="Formenti G."/>
            <person name="Fedrigo O."/>
            <person name="Haase B."/>
            <person name="Mountcastle J."/>
            <person name="Balacco J."/>
            <person name="Tracey A."/>
            <person name="Schneider V."/>
            <person name="Okimoto R."/>
            <person name="Cheng H."/>
            <person name="Hawken R."/>
            <person name="Howe K."/>
            <person name="Jarvis E.D."/>
        </authorList>
    </citation>
    <scope>NUCLEOTIDE SEQUENCE [LARGE SCALE GENOMIC DNA]</scope>
    <source>
        <strain evidence="13">Broiler</strain>
    </source>
</reference>
<dbReference type="Gene3D" id="2.10.25.10">
    <property type="entry name" value="Laminin"/>
    <property type="match status" value="2"/>
</dbReference>
<dbReference type="Pfam" id="PF00057">
    <property type="entry name" value="Ldl_recept_a"/>
    <property type="match status" value="2"/>
</dbReference>
<dbReference type="InterPro" id="IPR001881">
    <property type="entry name" value="EGF-like_Ca-bd_dom"/>
</dbReference>
<dbReference type="Pfam" id="PF14670">
    <property type="entry name" value="FXa_inhibition"/>
    <property type="match status" value="1"/>
</dbReference>
<dbReference type="GeneTree" id="ENSGT00940000157521"/>
<dbReference type="FunFam" id="2.10.25.10:FF:000009">
    <property type="entry name" value="Low-density lipoprotein receptor isoform 1"/>
    <property type="match status" value="1"/>
</dbReference>
<keyword evidence="8" id="KW-1015">Disulfide bond</keyword>
<evidence type="ECO:0000313" key="13">
    <source>
        <dbReference type="Ensembl" id="ENSGALP00010012669.1"/>
    </source>
</evidence>
<evidence type="ECO:0000256" key="11">
    <source>
        <dbReference type="PROSITE-ProRule" id="PRU00124"/>
    </source>
</evidence>
<evidence type="ECO:0000256" key="4">
    <source>
        <dbReference type="ARBA" id="ARBA00022692"/>
    </source>
</evidence>
<evidence type="ECO:0000313" key="14">
    <source>
        <dbReference type="Proteomes" id="UP000000539"/>
    </source>
</evidence>
<dbReference type="FunFam" id="4.10.400.10:FF:000015">
    <property type="entry name" value="Low-density lipoprotein receptor-related protein 1"/>
    <property type="match status" value="1"/>
</dbReference>
<dbReference type="PANTHER" id="PTHR22722:SF5">
    <property type="entry name" value="LOW-DENSITY LIPOPROTEIN RECEPTOR-RELATED PROTEIN 1B"/>
    <property type="match status" value="1"/>
</dbReference>
<dbReference type="PANTHER" id="PTHR22722">
    <property type="entry name" value="LOW-DENSITY LIPOPROTEIN RECEPTOR-RELATED PROTEIN 2-RELATED"/>
    <property type="match status" value="1"/>
</dbReference>
<evidence type="ECO:0000256" key="1">
    <source>
        <dbReference type="ARBA" id="ARBA00004479"/>
    </source>
</evidence>
<dbReference type="SMART" id="SM00181">
    <property type="entry name" value="EGF"/>
    <property type="match status" value="2"/>
</dbReference>
<dbReference type="GO" id="GO:0006897">
    <property type="term" value="P:endocytosis"/>
    <property type="evidence" value="ECO:0007669"/>
    <property type="project" value="UniProtKB-KW"/>
</dbReference>
<dbReference type="SMART" id="SM00179">
    <property type="entry name" value="EGF_CA"/>
    <property type="match status" value="1"/>
</dbReference>
<comment type="subcellular location">
    <subcellularLocation>
        <location evidence="1">Membrane</location>
        <topology evidence="1">Single-pass type I membrane protein</topology>
    </subcellularLocation>
</comment>
<dbReference type="PROSITE" id="PS01186">
    <property type="entry name" value="EGF_2"/>
    <property type="match status" value="1"/>
</dbReference>
<comment type="caution">
    <text evidence="11">Lacks conserved residue(s) required for the propagation of feature annotation.</text>
</comment>
<dbReference type="PROSITE" id="PS01187">
    <property type="entry name" value="EGF_CA"/>
    <property type="match status" value="1"/>
</dbReference>
<dbReference type="CDD" id="cd00112">
    <property type="entry name" value="LDLa"/>
    <property type="match status" value="2"/>
</dbReference>
<evidence type="ECO:0000256" key="7">
    <source>
        <dbReference type="ARBA" id="ARBA00023136"/>
    </source>
</evidence>
<keyword evidence="6" id="KW-1133">Transmembrane helix</keyword>
<organism evidence="13 14">
    <name type="scientific">Gallus gallus</name>
    <name type="common">Chicken</name>
    <dbReference type="NCBI Taxonomy" id="9031"/>
    <lineage>
        <taxon>Eukaryota</taxon>
        <taxon>Metazoa</taxon>
        <taxon>Chordata</taxon>
        <taxon>Craniata</taxon>
        <taxon>Vertebrata</taxon>
        <taxon>Euteleostomi</taxon>
        <taxon>Archelosauria</taxon>
        <taxon>Archosauria</taxon>
        <taxon>Dinosauria</taxon>
        <taxon>Saurischia</taxon>
        <taxon>Theropoda</taxon>
        <taxon>Coelurosauria</taxon>
        <taxon>Aves</taxon>
        <taxon>Neognathae</taxon>
        <taxon>Galloanserae</taxon>
        <taxon>Galliformes</taxon>
        <taxon>Phasianidae</taxon>
        <taxon>Phasianinae</taxon>
        <taxon>Gallus</taxon>
    </lineage>
</organism>
<dbReference type="InterPro" id="IPR002172">
    <property type="entry name" value="LDrepeatLR_classA_rpt"/>
</dbReference>
<evidence type="ECO:0000256" key="5">
    <source>
        <dbReference type="ARBA" id="ARBA00022737"/>
    </source>
</evidence>
<evidence type="ECO:0000256" key="3">
    <source>
        <dbReference type="ARBA" id="ARBA00022583"/>
    </source>
</evidence>
<dbReference type="SUPFAM" id="SSF57196">
    <property type="entry name" value="EGF/Laminin"/>
    <property type="match status" value="1"/>
</dbReference>
<dbReference type="SMART" id="SM00192">
    <property type="entry name" value="LDLa"/>
    <property type="match status" value="2"/>
</dbReference>
<dbReference type="InterPro" id="IPR036055">
    <property type="entry name" value="LDL_receptor-like_sf"/>
</dbReference>
<name>A0A8V0Y2X4_CHICK</name>
<dbReference type="Ensembl" id="ENSGALT00010022087.1">
    <property type="protein sequence ID" value="ENSGALP00010012669.1"/>
    <property type="gene ID" value="ENSGALG00010009269.1"/>
</dbReference>
<dbReference type="InterPro" id="IPR000742">
    <property type="entry name" value="EGF"/>
</dbReference>
<dbReference type="InterPro" id="IPR018097">
    <property type="entry name" value="EGF_Ca-bd_CS"/>
</dbReference>
<reference evidence="13" key="2">
    <citation type="submission" date="2025-08" db="UniProtKB">
        <authorList>
            <consortium name="Ensembl"/>
        </authorList>
    </citation>
    <scope>IDENTIFICATION</scope>
    <source>
        <strain evidence="13">broiler</strain>
    </source>
</reference>
<dbReference type="Proteomes" id="UP000000539">
    <property type="component" value="Chromosome 7"/>
</dbReference>
<keyword evidence="5" id="KW-0677">Repeat</keyword>
<dbReference type="PROSITE" id="PS50068">
    <property type="entry name" value="LDLRA_2"/>
    <property type="match status" value="2"/>
</dbReference>
<keyword evidence="10" id="KW-0325">Glycoprotein</keyword>
<keyword evidence="7" id="KW-0472">Membrane</keyword>
<keyword evidence="14" id="KW-1185">Reference proteome</keyword>
<dbReference type="GO" id="GO:0005509">
    <property type="term" value="F:calcium ion binding"/>
    <property type="evidence" value="ECO:0007669"/>
    <property type="project" value="InterPro"/>
</dbReference>
<dbReference type="InterPro" id="IPR000152">
    <property type="entry name" value="EGF-type_Asp/Asn_hydroxyl_site"/>
</dbReference>